<proteinExistence type="predicted"/>
<reference evidence="3 4" key="1">
    <citation type="submission" date="2021-01" db="EMBL/GenBank/DDBJ databases">
        <title>Piscinibacter sp. Jin2 Genome sequencing and assembly.</title>
        <authorList>
            <person name="Kim I."/>
        </authorList>
    </citation>
    <scope>NUCLEOTIDE SEQUENCE [LARGE SCALE GENOMIC DNA]</scope>
    <source>
        <strain evidence="3 4">Jin2</strain>
    </source>
</reference>
<feature type="transmembrane region" description="Helical" evidence="1">
    <location>
        <begin position="235"/>
        <end position="252"/>
    </location>
</feature>
<feature type="transmembrane region" description="Helical" evidence="1">
    <location>
        <begin position="206"/>
        <end position="223"/>
    </location>
</feature>
<keyword evidence="3" id="KW-0808">Transferase</keyword>
<feature type="transmembrane region" description="Helical" evidence="1">
    <location>
        <begin position="179"/>
        <end position="200"/>
    </location>
</feature>
<protein>
    <submittedName>
        <fullName evidence="3">Acyltransferase family protein</fullName>
    </submittedName>
</protein>
<gene>
    <name evidence="3" type="ORF">JI742_01620</name>
</gene>
<dbReference type="Proteomes" id="UP000643207">
    <property type="component" value="Unassembled WGS sequence"/>
</dbReference>
<comment type="caution">
    <text evidence="3">The sequence shown here is derived from an EMBL/GenBank/DDBJ whole genome shotgun (WGS) entry which is preliminary data.</text>
</comment>
<evidence type="ECO:0000313" key="3">
    <source>
        <dbReference type="EMBL" id="MBL0718576.1"/>
    </source>
</evidence>
<feature type="transmembrane region" description="Helical" evidence="1">
    <location>
        <begin position="106"/>
        <end position="127"/>
    </location>
</feature>
<dbReference type="AlphaFoldDB" id="A0A9X1BPM7"/>
<organism evidence="3 4">
    <name type="scientific">Aquariibacter lacus</name>
    <dbReference type="NCBI Taxonomy" id="2801332"/>
    <lineage>
        <taxon>Bacteria</taxon>
        <taxon>Pseudomonadati</taxon>
        <taxon>Pseudomonadota</taxon>
        <taxon>Betaproteobacteria</taxon>
        <taxon>Burkholderiales</taxon>
        <taxon>Sphaerotilaceae</taxon>
        <taxon>Aquariibacter</taxon>
    </lineage>
</organism>
<feature type="transmembrane region" description="Helical" evidence="1">
    <location>
        <begin position="318"/>
        <end position="336"/>
    </location>
</feature>
<dbReference type="GO" id="GO:0016747">
    <property type="term" value="F:acyltransferase activity, transferring groups other than amino-acyl groups"/>
    <property type="evidence" value="ECO:0007669"/>
    <property type="project" value="InterPro"/>
</dbReference>
<dbReference type="RefSeq" id="WP_201823371.1">
    <property type="nucleotide sequence ID" value="NZ_JAERRA010000001.1"/>
</dbReference>
<evidence type="ECO:0000313" key="4">
    <source>
        <dbReference type="Proteomes" id="UP000643207"/>
    </source>
</evidence>
<evidence type="ECO:0000256" key="1">
    <source>
        <dbReference type="SAM" id="Phobius"/>
    </source>
</evidence>
<feature type="domain" description="Acyltransferase 3" evidence="2">
    <location>
        <begin position="51"/>
        <end position="336"/>
    </location>
</feature>
<dbReference type="InterPro" id="IPR002656">
    <property type="entry name" value="Acyl_transf_3_dom"/>
</dbReference>
<keyword evidence="4" id="KW-1185">Reference proteome</keyword>
<accession>A0A9X1BPM7</accession>
<keyword evidence="3" id="KW-0012">Acyltransferase</keyword>
<keyword evidence="1" id="KW-1133">Transmembrane helix</keyword>
<evidence type="ECO:0000259" key="2">
    <source>
        <dbReference type="Pfam" id="PF01757"/>
    </source>
</evidence>
<keyword evidence="1" id="KW-0812">Transmembrane</keyword>
<dbReference type="EMBL" id="JAERRA010000001">
    <property type="protein sequence ID" value="MBL0718576.1"/>
    <property type="molecule type" value="Genomic_DNA"/>
</dbReference>
<keyword evidence="1" id="KW-0472">Membrane</keyword>
<sequence length="346" mass="38478">MIKRAMAGFGRFFSKRRSNESSAGSPADGLSVWQRWSREGELSAPPALVPSADYLRVVAAIGIVVYHAVGEPAEYIGSTALGIFLLLSFQQLAQPISLKVFLLRRSLRLVLPWVGWWFIYAAARVWMERGFDRLLSRDSIWAVLDWPALHLWYLPFIVVTTAAMLSIRPFVRKVPLGWRWGIGGLVGLLLMTMVPLAASIVPSKPILVYSVPSAGFGLAYSYALRYKGEGRRRRFIAVSVAMAISALIAWWAGLADHVAVAYLLGAVIILFCTVPMQRSVWVMRLSVLTLGVYLAHPLCFRVADKFSVYFGLTPDVTLLVRILGGLFGAALLTYLMRRTPYLRAIV</sequence>
<dbReference type="Pfam" id="PF01757">
    <property type="entry name" value="Acyl_transf_3"/>
    <property type="match status" value="1"/>
</dbReference>
<feature type="transmembrane region" description="Helical" evidence="1">
    <location>
        <begin position="281"/>
        <end position="298"/>
    </location>
</feature>
<feature type="transmembrane region" description="Helical" evidence="1">
    <location>
        <begin position="258"/>
        <end position="274"/>
    </location>
</feature>
<feature type="transmembrane region" description="Helical" evidence="1">
    <location>
        <begin position="147"/>
        <end position="167"/>
    </location>
</feature>
<name>A0A9X1BPM7_9BURK</name>